<evidence type="ECO:0000259" key="2">
    <source>
        <dbReference type="Pfam" id="PF01939"/>
    </source>
</evidence>
<reference evidence="3 4" key="1">
    <citation type="submission" date="2018-10" db="EMBL/GenBank/DDBJ databases">
        <title>GWAS and RNA-Seq identify cryptic mechanisms of antimicrobial resistance in Acinetobacter baumannii.</title>
        <authorList>
            <person name="Sahl J.W."/>
        </authorList>
    </citation>
    <scope>NUCLEOTIDE SEQUENCE [LARGE SCALE GENOMIC DNA]</scope>
    <source>
        <strain evidence="3 4">TG41884</strain>
    </source>
</reference>
<sequence>MMQMMPSYYRIMAGAKSVFAQEFLEGGFIAANWNIDQDLTHDLPDDWREFNHRFIPVYLEALPDKTKISAGLACGMLHTICKGIKQGDIILTPRGDGHYLVGKVISDYYYVPSGELSHRRKVEWFEQTLPRELMSQELKNSSGSAGAVCNITKYAEELKTLIDGKETVEHLEPDEVVEDPTAFALEKHLEHFLVENWSKTELGATYDIYTEEGQLVGQQYPSDTGPIDILAISKDKKTLLVVELKRGRASDRVVGQIQRYMGYVKDELAEADQQVKGVIIALEDDLRIRRALSVAQNIEFYRYQLSFKLIKGGNINN</sequence>
<keyword evidence="1" id="KW-0238">DNA-binding</keyword>
<dbReference type="Pfam" id="PF01939">
    <property type="entry name" value="NucS_C"/>
    <property type="match status" value="1"/>
</dbReference>
<accession>A0AB37TLA2</accession>
<comment type="caution">
    <text evidence="3">The sequence shown here is derived from an EMBL/GenBank/DDBJ whole genome shotgun (WGS) entry which is preliminary data.</text>
</comment>
<dbReference type="Proteomes" id="UP000271320">
    <property type="component" value="Unassembled WGS sequence"/>
</dbReference>
<dbReference type="InterPro" id="IPR002793">
    <property type="entry name" value="Endonuclease_NucS"/>
</dbReference>
<dbReference type="CDD" id="cd22341">
    <property type="entry name" value="NucS-like"/>
    <property type="match status" value="1"/>
</dbReference>
<protein>
    <submittedName>
        <fullName evidence="3">DUF1016 family protein</fullName>
    </submittedName>
</protein>
<dbReference type="EMBL" id="RFEW01000001">
    <property type="protein sequence ID" value="RSO63430.1"/>
    <property type="molecule type" value="Genomic_DNA"/>
</dbReference>
<dbReference type="InterPro" id="IPR048301">
    <property type="entry name" value="NucS_C"/>
</dbReference>
<dbReference type="GO" id="GO:0004519">
    <property type="term" value="F:endonuclease activity"/>
    <property type="evidence" value="ECO:0007669"/>
    <property type="project" value="InterPro"/>
</dbReference>
<name>A0AB37TLA2_ACIPI</name>
<evidence type="ECO:0000313" key="3">
    <source>
        <dbReference type="EMBL" id="RSO63430.1"/>
    </source>
</evidence>
<evidence type="ECO:0000256" key="1">
    <source>
        <dbReference type="ARBA" id="ARBA00023125"/>
    </source>
</evidence>
<dbReference type="RefSeq" id="WP_009391627.1">
    <property type="nucleotide sequence ID" value="NZ_BHFZ01000046.1"/>
</dbReference>
<dbReference type="InterPro" id="IPR011856">
    <property type="entry name" value="tRNA_endonuc-like_dom_sf"/>
</dbReference>
<dbReference type="AlphaFoldDB" id="A0AB37TLA2"/>
<gene>
    <name evidence="3" type="ORF">EA752_01550</name>
</gene>
<dbReference type="GO" id="GO:0003677">
    <property type="term" value="F:DNA binding"/>
    <property type="evidence" value="ECO:0007669"/>
    <property type="project" value="UniProtKB-KW"/>
</dbReference>
<dbReference type="Gene3D" id="3.40.1350.10">
    <property type="match status" value="1"/>
</dbReference>
<proteinExistence type="predicted"/>
<evidence type="ECO:0000313" key="4">
    <source>
        <dbReference type="Proteomes" id="UP000271320"/>
    </source>
</evidence>
<organism evidence="3 4">
    <name type="scientific">Acinetobacter pittii</name>
    <name type="common">Acinetobacter genomosp. 3</name>
    <dbReference type="NCBI Taxonomy" id="48296"/>
    <lineage>
        <taxon>Bacteria</taxon>
        <taxon>Pseudomonadati</taxon>
        <taxon>Pseudomonadota</taxon>
        <taxon>Gammaproteobacteria</taxon>
        <taxon>Moraxellales</taxon>
        <taxon>Moraxellaceae</taxon>
        <taxon>Acinetobacter</taxon>
        <taxon>Acinetobacter calcoaceticus/baumannii complex</taxon>
    </lineage>
</organism>
<feature type="domain" description="Endonuclease NucS C-terminal" evidence="2">
    <location>
        <begin position="214"/>
        <end position="284"/>
    </location>
</feature>